<keyword evidence="3" id="KW-0067">ATP-binding</keyword>
<sequence>MSRYLVGIDLGTTNIAVAYVDTASKAAGGPRLHTFKVPQVVAAGQVQDRDLLPSFLYIPGPHDLAPGAIDLPWKKNPPDTAGLFARNHGAKVPGRQVSSAKSWLCHPGVDRTAPLLPWAGPPDVPRLSPLEVSAKYLKHLVEAWNAVPNRKDADKLEEQTVVVTVPASFDDVARNLTAEAAKQAGLKHVTLLEEPQAAFYAWLGTHSPQEAGMLKPGMRCLVVDVGGGTSDFSLIRAGEEKGELTFIRDAVGDHLLLGGDNMDLALAKAVEQKLPGGRLEAAQFGALVQACRGAKEALLASPPPPTYPVTVMGKGRSVVGGTVSVNITPQDVAATLFDGFFPLTPFDADPTRGARTGLQEMGLPYVSDPAVSKHLAAFIRQHVPAGESVDAILFNGGVFQPDVLRQRVIDVMRPWFDQPASTWDPLVLTSPSLDLAVAWGAAYFAWLKHSGGRRIGGGIPRSYYVAVETDTPSRGAHADGVPVLCVVPRRMQEGEEVHMPSPVLELALGEPVLFPLYTSTVRGDDKPGQVLRLSEESLMRLPPLHTILRGGKRSGAKRVPVTLAAKCTEIGTLELYCESKEGNRWRLEFNVRDVLREPTKEDEEADASAGVIDVFPEEKVQAAGGLVNQVFGDSGATGVSPAPNAGEAGDTPAVPGVTTSDLPKLLEAALESPRSDWPTGLCRRMWEFLEAGAAGRAKSPGHLSRWYNLTGFVLRPGFGDPVDRYRVEALWKLITAAASGQGTGPKKPTVPEGGADYWIMWRRVSGGLNAALQQALFSRLKPALLPAKGKAFSRPPANEYAEMWRAAASLERLDARTKEALGAAVLRDCKKPPVPTYAFWALTRLGSRVQLYGPLNSVVHPEIVEQWVDDLLPFVPTNDSEKNGWLFCLSQLARLSGLRAVDVSDTTRSRVLGVLRAHPCPGAWKRVVEEVVAPEGEERSRMFGESLPIGLRLSGG</sequence>
<dbReference type="InterPro" id="IPR013126">
    <property type="entry name" value="Hsp_70_fam"/>
</dbReference>
<dbReference type="Gene3D" id="3.30.420.40">
    <property type="match status" value="2"/>
</dbReference>
<dbReference type="AlphaFoldDB" id="A0A6M5YTL2"/>
<dbReference type="PANTHER" id="PTHR42749:SF1">
    <property type="entry name" value="CELL SHAPE-DETERMINING PROTEIN MREB"/>
    <property type="match status" value="1"/>
</dbReference>
<protein>
    <submittedName>
        <fullName evidence="5">DnaK-related protein</fullName>
    </submittedName>
</protein>
<dbReference type="EMBL" id="CP053452">
    <property type="protein sequence ID" value="QJW97199.1"/>
    <property type="molecule type" value="Genomic_DNA"/>
</dbReference>
<dbReference type="GO" id="GO:0140662">
    <property type="term" value="F:ATP-dependent protein folding chaperone"/>
    <property type="evidence" value="ECO:0007669"/>
    <property type="project" value="InterPro"/>
</dbReference>
<dbReference type="SUPFAM" id="SSF53067">
    <property type="entry name" value="Actin-like ATPase domain"/>
    <property type="match status" value="2"/>
</dbReference>
<evidence type="ECO:0000256" key="4">
    <source>
        <dbReference type="SAM" id="MobiDB-lite"/>
    </source>
</evidence>
<keyword evidence="2" id="KW-0547">Nucleotide-binding</keyword>
<dbReference type="GO" id="GO:0005524">
    <property type="term" value="F:ATP binding"/>
    <property type="evidence" value="ECO:0007669"/>
    <property type="project" value="UniProtKB-KW"/>
</dbReference>
<evidence type="ECO:0000256" key="1">
    <source>
        <dbReference type="ARBA" id="ARBA00007381"/>
    </source>
</evidence>
<dbReference type="PRINTS" id="PR00301">
    <property type="entry name" value="HEATSHOCK70"/>
</dbReference>
<dbReference type="KEGG" id="ftj:FTUN_4764"/>
<keyword evidence="6" id="KW-1185">Reference proteome</keyword>
<dbReference type="RefSeq" id="WP_171472619.1">
    <property type="nucleotide sequence ID" value="NZ_CP053452.2"/>
</dbReference>
<comment type="similarity">
    <text evidence="1">Belongs to the heat shock protein 70 family.</text>
</comment>
<feature type="region of interest" description="Disordered" evidence="4">
    <location>
        <begin position="637"/>
        <end position="658"/>
    </location>
</feature>
<dbReference type="Proteomes" id="UP000503447">
    <property type="component" value="Chromosome"/>
</dbReference>
<dbReference type="InterPro" id="IPR018181">
    <property type="entry name" value="Heat_shock_70_CS"/>
</dbReference>
<dbReference type="CDD" id="cd10170">
    <property type="entry name" value="ASKHA_NBD_HSP70"/>
    <property type="match status" value="1"/>
</dbReference>
<evidence type="ECO:0000313" key="6">
    <source>
        <dbReference type="Proteomes" id="UP000503447"/>
    </source>
</evidence>
<evidence type="ECO:0000256" key="2">
    <source>
        <dbReference type="ARBA" id="ARBA00022741"/>
    </source>
</evidence>
<organism evidence="5 6">
    <name type="scientific">Frigoriglobus tundricola</name>
    <dbReference type="NCBI Taxonomy" id="2774151"/>
    <lineage>
        <taxon>Bacteria</taxon>
        <taxon>Pseudomonadati</taxon>
        <taxon>Planctomycetota</taxon>
        <taxon>Planctomycetia</taxon>
        <taxon>Gemmatales</taxon>
        <taxon>Gemmataceae</taxon>
        <taxon>Frigoriglobus</taxon>
    </lineage>
</organism>
<dbReference type="PANTHER" id="PTHR42749">
    <property type="entry name" value="CELL SHAPE-DETERMINING PROTEIN MREB"/>
    <property type="match status" value="1"/>
</dbReference>
<gene>
    <name evidence="5" type="ORF">FTUN_4764</name>
</gene>
<proteinExistence type="inferred from homology"/>
<accession>A0A6M5YTL2</accession>
<reference evidence="6" key="1">
    <citation type="submission" date="2020-05" db="EMBL/GenBank/DDBJ databases">
        <title>Frigoriglobus tundricola gen. nov., sp. nov., a psychrotolerant cellulolytic planctomycete of the family Gemmataceae with two divergent copies of 16S rRNA gene.</title>
        <authorList>
            <person name="Kulichevskaya I.S."/>
            <person name="Ivanova A.A."/>
            <person name="Naumoff D.G."/>
            <person name="Beletsky A.V."/>
            <person name="Rijpstra W.I.C."/>
            <person name="Sinninghe Damste J.S."/>
            <person name="Mardanov A.V."/>
            <person name="Ravin N.V."/>
            <person name="Dedysh S.N."/>
        </authorList>
    </citation>
    <scope>NUCLEOTIDE SEQUENCE [LARGE SCALE GENOMIC DNA]</scope>
    <source>
        <strain evidence="6">PL17</strain>
    </source>
</reference>
<name>A0A6M5YTL2_9BACT</name>
<dbReference type="Pfam" id="PF12531">
    <property type="entry name" value="DUF3731"/>
    <property type="match status" value="1"/>
</dbReference>
<dbReference type="Gene3D" id="3.90.640.10">
    <property type="entry name" value="Actin, Chain A, domain 4"/>
    <property type="match status" value="1"/>
</dbReference>
<evidence type="ECO:0000256" key="3">
    <source>
        <dbReference type="ARBA" id="ARBA00022840"/>
    </source>
</evidence>
<evidence type="ECO:0000313" key="5">
    <source>
        <dbReference type="EMBL" id="QJW97199.1"/>
    </source>
</evidence>
<dbReference type="PROSITE" id="PS00329">
    <property type="entry name" value="HSP70_2"/>
    <property type="match status" value="1"/>
</dbReference>
<dbReference type="InterPro" id="IPR043129">
    <property type="entry name" value="ATPase_NBD"/>
</dbReference>
<dbReference type="Pfam" id="PF00012">
    <property type="entry name" value="HSP70"/>
    <property type="match status" value="1"/>
</dbReference>
<dbReference type="InterPro" id="IPR021030">
    <property type="entry name" value="DUF3731"/>
</dbReference>